<dbReference type="CDD" id="cd14728">
    <property type="entry name" value="Ere-like"/>
    <property type="match status" value="1"/>
</dbReference>
<dbReference type="RefSeq" id="WP_312892395.1">
    <property type="nucleotide sequence ID" value="NZ_JACBZD010000001.1"/>
</dbReference>
<dbReference type="InterPro" id="IPR014622">
    <property type="entry name" value="UCP036794_erythomycin"/>
</dbReference>
<dbReference type="EMBL" id="JACBZD010000001">
    <property type="protein sequence ID" value="NYI03635.1"/>
    <property type="molecule type" value="Genomic_DNA"/>
</dbReference>
<dbReference type="Gene3D" id="3.40.1660.10">
    <property type="entry name" value="EreA-like (biosynthetic domain)"/>
    <property type="match status" value="1"/>
</dbReference>
<accession>A0A852ZPH7</accession>
<feature type="region of interest" description="Disordered" evidence="1">
    <location>
        <begin position="1"/>
        <end position="26"/>
    </location>
</feature>
<dbReference type="Gene3D" id="3.30.1870.10">
    <property type="entry name" value="EreA-like, domain 2"/>
    <property type="match status" value="1"/>
</dbReference>
<sequence>MTTIGTGPTGRVRPGRPGRPPGRPLGETIEEETAAATALDVRRDVAGLALPLQDADRAAVDRSLDPLLERVGGARFVLLGEASHGTTEYYRWRAALTRRLIEEKGFTVVAVEGDWPDCRDVHRSVTALPGAPEDPGEVLRDFRRWPTWMWANTDVLEFARWLRRHNTALPPERRVGFHGLDVYSLWDSLRAVLDHLRAHDPDRVDTALEAIRCFEPYAEDPRSYAEATTGLVPTSCEAEVVDLLVQLRREVGRPAPRAGGGPGAGGTAADATAADGTVAEREELFDAEQNAAVLVGAERYYRAMMRAGPGSWNIRDHHMADTLDRLVEHYGPRAKAVVWEHNTHVGDARATDMAAGGLVNVGQLVRERHGREQTVIVGFGSHSGEVIAAERWGGRPRVMTVPPAREGTLEDLLHRTVPEPAPGTPPTALFVVPRREVDRPDWMREALEHRAIGVTYRPDRERWGNYVPTVLGDRYDAFCYLDRTHALTPLHPYEPLPGEAETYPYGW</sequence>
<name>A0A852ZPH7_9ACTN</name>
<comment type="caution">
    <text evidence="2">The sequence shown here is derived from an EMBL/GenBank/DDBJ whole genome shotgun (WGS) entry which is preliminary data.</text>
</comment>
<protein>
    <submittedName>
        <fullName evidence="2">Erythromycin esterase-like protein</fullName>
    </submittedName>
</protein>
<keyword evidence="3" id="KW-1185">Reference proteome</keyword>
<feature type="compositionally biased region" description="Low complexity" evidence="1">
    <location>
        <begin position="1"/>
        <end position="12"/>
    </location>
</feature>
<dbReference type="AlphaFoldDB" id="A0A852ZPH7"/>
<dbReference type="Proteomes" id="UP000567795">
    <property type="component" value="Unassembled WGS sequence"/>
</dbReference>
<dbReference type="SUPFAM" id="SSF159501">
    <property type="entry name" value="EreA/ChaN-like"/>
    <property type="match status" value="1"/>
</dbReference>
<dbReference type="InterPro" id="IPR007815">
    <property type="entry name" value="Emycin_Estase"/>
</dbReference>
<dbReference type="Pfam" id="PF05139">
    <property type="entry name" value="Erythro_esteras"/>
    <property type="match status" value="1"/>
</dbReference>
<dbReference type="InterPro" id="IPR052036">
    <property type="entry name" value="Hydrolase/PRTase-associated"/>
</dbReference>
<evidence type="ECO:0000313" key="2">
    <source>
        <dbReference type="EMBL" id="NYI03635.1"/>
    </source>
</evidence>
<proteinExistence type="predicted"/>
<feature type="region of interest" description="Disordered" evidence="1">
    <location>
        <begin position="253"/>
        <end position="274"/>
    </location>
</feature>
<dbReference type="PIRSF" id="PIRSF036794">
    <property type="entry name" value="UCP_erythr_ester"/>
    <property type="match status" value="1"/>
</dbReference>
<reference evidence="2 3" key="1">
    <citation type="submission" date="2020-07" db="EMBL/GenBank/DDBJ databases">
        <title>Sequencing the genomes of 1000 actinobacteria strains.</title>
        <authorList>
            <person name="Klenk H.-P."/>
        </authorList>
    </citation>
    <scope>NUCLEOTIDE SEQUENCE [LARGE SCALE GENOMIC DNA]</scope>
    <source>
        <strain evidence="2 3">DSM 42178</strain>
    </source>
</reference>
<dbReference type="PANTHER" id="PTHR31299:SF0">
    <property type="entry name" value="ESTERASE, PUTATIVE (AFU_ORTHOLOGUE AFUA_1G05850)-RELATED"/>
    <property type="match status" value="1"/>
</dbReference>
<evidence type="ECO:0000256" key="1">
    <source>
        <dbReference type="SAM" id="MobiDB-lite"/>
    </source>
</evidence>
<dbReference type="GO" id="GO:0046677">
    <property type="term" value="P:response to antibiotic"/>
    <property type="evidence" value="ECO:0007669"/>
    <property type="project" value="InterPro"/>
</dbReference>
<dbReference type="PANTHER" id="PTHR31299">
    <property type="entry name" value="ESTERASE, PUTATIVE (AFU_ORTHOLOGUE AFUA_1G05850)-RELATED"/>
    <property type="match status" value="1"/>
</dbReference>
<gene>
    <name evidence="2" type="ORF">FHU37_000578</name>
</gene>
<evidence type="ECO:0000313" key="3">
    <source>
        <dbReference type="Proteomes" id="UP000567795"/>
    </source>
</evidence>
<organism evidence="2 3">
    <name type="scientific">Allostreptomyces psammosilenae</name>
    <dbReference type="NCBI Taxonomy" id="1892865"/>
    <lineage>
        <taxon>Bacteria</taxon>
        <taxon>Bacillati</taxon>
        <taxon>Actinomycetota</taxon>
        <taxon>Actinomycetes</taxon>
        <taxon>Kitasatosporales</taxon>
        <taxon>Streptomycetaceae</taxon>
        <taxon>Allostreptomyces</taxon>
    </lineage>
</organism>